<name>A0ABX0QJU7_9BACT</name>
<reference evidence="3" key="2">
    <citation type="submission" date="2023-07" db="EMBL/GenBank/DDBJ databases">
        <authorList>
            <person name="Jung D.-H."/>
        </authorList>
    </citation>
    <scope>NUCLEOTIDE SEQUENCE [LARGE SCALE GENOMIC DNA]</scope>
    <source>
        <strain evidence="3">JA-25</strain>
    </source>
</reference>
<keyword evidence="1" id="KW-0732">Signal</keyword>
<keyword evidence="3" id="KW-1185">Reference proteome</keyword>
<evidence type="ECO:0000313" key="2">
    <source>
        <dbReference type="EMBL" id="NID11192.1"/>
    </source>
</evidence>
<dbReference type="RefSeq" id="WP_085413373.1">
    <property type="nucleotide sequence ID" value="NZ_WAEL01000004.1"/>
</dbReference>
<proteinExistence type="predicted"/>
<gene>
    <name evidence="2" type="ORF">F7231_13510</name>
</gene>
<sequence length="177" mass="19306">MKQTVSLLVLLFFALTASVGYAQNAKSPHVTAESPDKNIKVEYGQPSMRGRVLFGKEGVTSLEKYGKPWRTGADAATEITFKNDVMFGGKMVKAGKYTLVTIPNEKEWSVILNTVLGQWGAYDYDKHVDKNILEVKVPAGTTKAPVEKLTITPTNSSLAIAWGGTMITVPVMNHGKM</sequence>
<feature type="chain" id="PRO_5047071980" evidence="1">
    <location>
        <begin position="23"/>
        <end position="177"/>
    </location>
</feature>
<dbReference type="EMBL" id="WAEL01000004">
    <property type="protein sequence ID" value="NID11192.1"/>
    <property type="molecule type" value="Genomic_DNA"/>
</dbReference>
<feature type="signal peptide" evidence="1">
    <location>
        <begin position="1"/>
        <end position="22"/>
    </location>
</feature>
<evidence type="ECO:0000313" key="3">
    <source>
        <dbReference type="Proteomes" id="UP000606008"/>
    </source>
</evidence>
<organism evidence="2 3">
    <name type="scientific">Fibrivirga algicola</name>
    <dbReference type="NCBI Taxonomy" id="2950420"/>
    <lineage>
        <taxon>Bacteria</taxon>
        <taxon>Pseudomonadati</taxon>
        <taxon>Bacteroidota</taxon>
        <taxon>Cytophagia</taxon>
        <taxon>Cytophagales</taxon>
        <taxon>Spirosomataceae</taxon>
        <taxon>Fibrivirga</taxon>
    </lineage>
</organism>
<protein>
    <submittedName>
        <fullName evidence="2">DUF2911 domain-containing protein</fullName>
    </submittedName>
</protein>
<comment type="caution">
    <text evidence="2">The sequence shown here is derived from an EMBL/GenBank/DDBJ whole genome shotgun (WGS) entry which is preliminary data.</text>
</comment>
<accession>A0ABX0QJU7</accession>
<dbReference type="InterPro" id="IPR021314">
    <property type="entry name" value="DUF2911"/>
</dbReference>
<dbReference type="Proteomes" id="UP000606008">
    <property type="component" value="Unassembled WGS sequence"/>
</dbReference>
<reference evidence="3" key="1">
    <citation type="submission" date="2019-09" db="EMBL/GenBank/DDBJ databases">
        <authorList>
            <person name="Jung D.-H."/>
        </authorList>
    </citation>
    <scope>NUCLEOTIDE SEQUENCE [LARGE SCALE GENOMIC DNA]</scope>
    <source>
        <strain evidence="3">JA-25</strain>
    </source>
</reference>
<dbReference type="Pfam" id="PF11138">
    <property type="entry name" value="DUF2911"/>
    <property type="match status" value="1"/>
</dbReference>
<evidence type="ECO:0000256" key="1">
    <source>
        <dbReference type="SAM" id="SignalP"/>
    </source>
</evidence>